<feature type="region of interest" description="Disordered" evidence="1">
    <location>
        <begin position="1"/>
        <end position="87"/>
    </location>
</feature>
<dbReference type="AlphaFoldDB" id="A0AAN9JIS3"/>
<organism evidence="2 3">
    <name type="scientific">Canavalia gladiata</name>
    <name type="common">Sword bean</name>
    <name type="synonym">Dolichos gladiatus</name>
    <dbReference type="NCBI Taxonomy" id="3824"/>
    <lineage>
        <taxon>Eukaryota</taxon>
        <taxon>Viridiplantae</taxon>
        <taxon>Streptophyta</taxon>
        <taxon>Embryophyta</taxon>
        <taxon>Tracheophyta</taxon>
        <taxon>Spermatophyta</taxon>
        <taxon>Magnoliopsida</taxon>
        <taxon>eudicotyledons</taxon>
        <taxon>Gunneridae</taxon>
        <taxon>Pentapetalae</taxon>
        <taxon>rosids</taxon>
        <taxon>fabids</taxon>
        <taxon>Fabales</taxon>
        <taxon>Fabaceae</taxon>
        <taxon>Papilionoideae</taxon>
        <taxon>50 kb inversion clade</taxon>
        <taxon>NPAAA clade</taxon>
        <taxon>indigoferoid/millettioid clade</taxon>
        <taxon>Phaseoleae</taxon>
        <taxon>Canavalia</taxon>
    </lineage>
</organism>
<dbReference type="EMBL" id="JAYMYQ010000023">
    <property type="protein sequence ID" value="KAK7298931.1"/>
    <property type="molecule type" value="Genomic_DNA"/>
</dbReference>
<feature type="compositionally biased region" description="Gly residues" evidence="1">
    <location>
        <begin position="1"/>
        <end position="10"/>
    </location>
</feature>
<gene>
    <name evidence="2" type="ORF">VNO77_46253</name>
</gene>
<protein>
    <submittedName>
        <fullName evidence="2">Uncharacterized protein</fullName>
    </submittedName>
</protein>
<sequence length="121" mass="12969">MARAMGGGPGIENSKDNERSARQAGGRSSGQVLGRPTAQGKDRKVPYRDNRQTLSTDPPRAGHTSSVRLSRGGNRTTGKDPADLPRARGRALFKREWGVNRKASVFVLGFLGLSGSSRSYS</sequence>
<reference evidence="2 3" key="1">
    <citation type="submission" date="2024-01" db="EMBL/GenBank/DDBJ databases">
        <title>The genomes of 5 underutilized Papilionoideae crops provide insights into root nodulation and disease resistanc.</title>
        <authorList>
            <person name="Jiang F."/>
        </authorList>
    </citation>
    <scope>NUCLEOTIDE SEQUENCE [LARGE SCALE GENOMIC DNA]</scope>
    <source>
        <strain evidence="2">LVBAO_FW01</strain>
        <tissue evidence="2">Leaves</tissue>
    </source>
</reference>
<feature type="compositionally biased region" description="Basic and acidic residues" evidence="1">
    <location>
        <begin position="40"/>
        <end position="51"/>
    </location>
</feature>
<proteinExistence type="predicted"/>
<comment type="caution">
    <text evidence="2">The sequence shown here is derived from an EMBL/GenBank/DDBJ whole genome shotgun (WGS) entry which is preliminary data.</text>
</comment>
<dbReference type="Proteomes" id="UP001367508">
    <property type="component" value="Unassembled WGS sequence"/>
</dbReference>
<keyword evidence="3" id="KW-1185">Reference proteome</keyword>
<evidence type="ECO:0000313" key="3">
    <source>
        <dbReference type="Proteomes" id="UP001367508"/>
    </source>
</evidence>
<name>A0AAN9JIS3_CANGL</name>
<evidence type="ECO:0000256" key="1">
    <source>
        <dbReference type="SAM" id="MobiDB-lite"/>
    </source>
</evidence>
<feature type="compositionally biased region" description="Basic and acidic residues" evidence="1">
    <location>
        <begin position="77"/>
        <end position="86"/>
    </location>
</feature>
<evidence type="ECO:0000313" key="2">
    <source>
        <dbReference type="EMBL" id="KAK7298931.1"/>
    </source>
</evidence>
<accession>A0AAN9JIS3</accession>
<feature type="compositionally biased region" description="Polar residues" evidence="1">
    <location>
        <begin position="63"/>
        <end position="76"/>
    </location>
</feature>